<gene>
    <name evidence="1" type="ORF">BpHYR1_019721</name>
</gene>
<proteinExistence type="predicted"/>
<dbReference type="Proteomes" id="UP000276133">
    <property type="component" value="Unassembled WGS sequence"/>
</dbReference>
<organism evidence="1 2">
    <name type="scientific">Brachionus plicatilis</name>
    <name type="common">Marine rotifer</name>
    <name type="synonym">Brachionus muelleri</name>
    <dbReference type="NCBI Taxonomy" id="10195"/>
    <lineage>
        <taxon>Eukaryota</taxon>
        <taxon>Metazoa</taxon>
        <taxon>Spiralia</taxon>
        <taxon>Gnathifera</taxon>
        <taxon>Rotifera</taxon>
        <taxon>Eurotatoria</taxon>
        <taxon>Monogononta</taxon>
        <taxon>Pseudotrocha</taxon>
        <taxon>Ploima</taxon>
        <taxon>Brachionidae</taxon>
        <taxon>Brachionus</taxon>
    </lineage>
</organism>
<name>A0A3M7PXR1_BRAPC</name>
<dbReference type="AlphaFoldDB" id="A0A3M7PXR1"/>
<reference evidence="1 2" key="1">
    <citation type="journal article" date="2018" name="Sci. Rep.">
        <title>Genomic signatures of local adaptation to the degree of environmental predictability in rotifers.</title>
        <authorList>
            <person name="Franch-Gras L."/>
            <person name="Hahn C."/>
            <person name="Garcia-Roger E.M."/>
            <person name="Carmona M.J."/>
            <person name="Serra M."/>
            <person name="Gomez A."/>
        </authorList>
    </citation>
    <scope>NUCLEOTIDE SEQUENCE [LARGE SCALE GENOMIC DNA]</scope>
    <source>
        <strain evidence="1">HYR1</strain>
    </source>
</reference>
<accession>A0A3M7PXR1</accession>
<evidence type="ECO:0000313" key="2">
    <source>
        <dbReference type="Proteomes" id="UP000276133"/>
    </source>
</evidence>
<evidence type="ECO:0000313" key="1">
    <source>
        <dbReference type="EMBL" id="RNA03946.1"/>
    </source>
</evidence>
<sequence length="61" mass="6632">MLSITAMKLLAMKNYAMKRSSAVITGTSLASTDVYCNIVHDNLEPGTDTTSEIYTLFDLAV</sequence>
<protein>
    <submittedName>
        <fullName evidence="1">Uncharacterized protein</fullName>
    </submittedName>
</protein>
<dbReference type="EMBL" id="REGN01008290">
    <property type="protein sequence ID" value="RNA03946.1"/>
    <property type="molecule type" value="Genomic_DNA"/>
</dbReference>
<comment type="caution">
    <text evidence="1">The sequence shown here is derived from an EMBL/GenBank/DDBJ whole genome shotgun (WGS) entry which is preliminary data.</text>
</comment>
<keyword evidence="2" id="KW-1185">Reference proteome</keyword>